<dbReference type="InterPro" id="IPR043129">
    <property type="entry name" value="ATPase_NBD"/>
</dbReference>
<dbReference type="OrthoDB" id="2375382at2"/>
<dbReference type="InterPro" id="IPR036390">
    <property type="entry name" value="WH_DNA-bd_sf"/>
</dbReference>
<feature type="region of interest" description="Disordered" evidence="2">
    <location>
        <begin position="300"/>
        <end position="325"/>
    </location>
</feature>
<dbReference type="AlphaFoldDB" id="A0A286DPD7"/>
<dbReference type="SUPFAM" id="SSF53067">
    <property type="entry name" value="Actin-like ATPase domain"/>
    <property type="match status" value="1"/>
</dbReference>
<dbReference type="SUPFAM" id="SSF46689">
    <property type="entry name" value="Homeodomain-like"/>
    <property type="match status" value="1"/>
</dbReference>
<dbReference type="InterPro" id="IPR000600">
    <property type="entry name" value="ROK"/>
</dbReference>
<keyword evidence="3" id="KW-0808">Transferase</keyword>
<dbReference type="EMBL" id="OCNE01000002">
    <property type="protein sequence ID" value="SOD60509.1"/>
    <property type="molecule type" value="Genomic_DNA"/>
</dbReference>
<dbReference type="PANTHER" id="PTHR18964:SF173">
    <property type="entry name" value="GLUCOKINASE"/>
    <property type="match status" value="1"/>
</dbReference>
<reference evidence="3 4" key="1">
    <citation type="submission" date="2017-09" db="EMBL/GenBank/DDBJ databases">
        <authorList>
            <person name="Ehlers B."/>
            <person name="Leendertz F.H."/>
        </authorList>
    </citation>
    <scope>NUCLEOTIDE SEQUENCE [LARGE SCALE GENOMIC DNA]</scope>
    <source>
        <strain evidence="3 4">CGMCC 4.7095</strain>
    </source>
</reference>
<dbReference type="Pfam" id="PF13551">
    <property type="entry name" value="HTH_29"/>
    <property type="match status" value="1"/>
</dbReference>
<dbReference type="InterPro" id="IPR036388">
    <property type="entry name" value="WH-like_DNA-bd_sf"/>
</dbReference>
<dbReference type="RefSeq" id="WP_097229581.1">
    <property type="nucleotide sequence ID" value="NZ_OCNE01000002.1"/>
</dbReference>
<dbReference type="GO" id="GO:0016301">
    <property type="term" value="F:kinase activity"/>
    <property type="evidence" value="ECO:0007669"/>
    <property type="project" value="UniProtKB-KW"/>
</dbReference>
<sequence length="731" mass="77102">MQDQPAISLTEADREALRAWAAGRPEREVRARIVRDAADGVSVSDSARALRVSRPTVSSWRRRYAENGLAGLAHRPRSGRPPRIDEADVVAATLAGPPAPRRAWSARALADHLGISHTALGAVWRRWGVDGESHTPLTLPTNPPLTCRRPLLLGLWSHGRAVALVIAEAPTGPQWTGQAAPAAERRALGAALRAALPSPRESAGDTVTAEGRAELTALLRALASTPRLGGPPRVLLWDPAGEIDPGPPSDEESWHRAPDSMGWQATLGVLCSLELLDSPLTARPVLDSLLAALRGGAARSETAERGTRWRRPDDAPVPGPPPRAPRAFDQLALGSFNEKLVIETIREAGALSRVEIAARTGLTPQAVSRITRNLLTSAFLVEDTHRQVGKGKPRVPLRLRADASHAVGIHLDPEMVTQVVVDLCGGVVARRQVSLRERSDPEWVMGLVARMVAEATEAAGAALPLGVGIAVPGPLDAEAGVVRNPPLFEGWQDVPLREELSRRLALPVLMEKDVTAAAIGERWLGAAERAGDFVYLYLGTGAGCGAFLNGDVYRGRTGNAGEFGALCALGVGHRVEGGGPGTVEECAPIPAVVRRAAAAGLVTEEDPGAYERVCRAAFAGDPEAVSLLRSVAHVVARGAVGVTDLLDTTLLIVGGPAVRPEIAGIYLAEIDDAVSRFAAARAVRRVRVAPSLLNESAAAVGAASSVFHAAFAPRLRTHPADDFPDTAQFVK</sequence>
<feature type="compositionally biased region" description="Pro residues" evidence="2">
    <location>
        <begin position="315"/>
        <end position="324"/>
    </location>
</feature>
<dbReference type="Pfam" id="PF00480">
    <property type="entry name" value="ROK"/>
    <property type="match status" value="1"/>
</dbReference>
<evidence type="ECO:0000313" key="4">
    <source>
        <dbReference type="Proteomes" id="UP000219072"/>
    </source>
</evidence>
<accession>A0A286DPD7</accession>
<comment type="similarity">
    <text evidence="1">Belongs to the ROK (NagC/XylR) family.</text>
</comment>
<feature type="compositionally biased region" description="Basic and acidic residues" evidence="2">
    <location>
        <begin position="301"/>
        <end position="314"/>
    </location>
</feature>
<evidence type="ECO:0000256" key="1">
    <source>
        <dbReference type="ARBA" id="ARBA00006479"/>
    </source>
</evidence>
<keyword evidence="4" id="KW-1185">Reference proteome</keyword>
<evidence type="ECO:0000313" key="3">
    <source>
        <dbReference type="EMBL" id="SOD60509.1"/>
    </source>
</evidence>
<proteinExistence type="inferred from homology"/>
<dbReference type="SUPFAM" id="SSF46785">
    <property type="entry name" value="Winged helix' DNA-binding domain"/>
    <property type="match status" value="1"/>
</dbReference>
<keyword evidence="3" id="KW-0418">Kinase</keyword>
<dbReference type="Gene3D" id="3.30.420.40">
    <property type="match status" value="2"/>
</dbReference>
<evidence type="ECO:0000256" key="2">
    <source>
        <dbReference type="SAM" id="MobiDB-lite"/>
    </source>
</evidence>
<organism evidence="3 4">
    <name type="scientific">Streptomyces zhaozhouensis</name>
    <dbReference type="NCBI Taxonomy" id="1300267"/>
    <lineage>
        <taxon>Bacteria</taxon>
        <taxon>Bacillati</taxon>
        <taxon>Actinomycetota</taxon>
        <taxon>Actinomycetes</taxon>
        <taxon>Kitasatosporales</taxon>
        <taxon>Streptomycetaceae</taxon>
        <taxon>Streptomyces</taxon>
    </lineage>
</organism>
<dbReference type="CDD" id="cd23763">
    <property type="entry name" value="ASKHA_ATPase_ROK"/>
    <property type="match status" value="1"/>
</dbReference>
<name>A0A286DPD7_9ACTN</name>
<dbReference type="Proteomes" id="UP000219072">
    <property type="component" value="Unassembled WGS sequence"/>
</dbReference>
<dbReference type="Gene3D" id="1.10.10.10">
    <property type="entry name" value="Winged helix-like DNA-binding domain superfamily/Winged helix DNA-binding domain"/>
    <property type="match status" value="2"/>
</dbReference>
<dbReference type="PANTHER" id="PTHR18964">
    <property type="entry name" value="ROK (REPRESSOR, ORF, KINASE) FAMILY"/>
    <property type="match status" value="1"/>
</dbReference>
<dbReference type="InterPro" id="IPR009057">
    <property type="entry name" value="Homeodomain-like_sf"/>
</dbReference>
<protein>
    <submittedName>
        <fullName evidence="3">Sugar kinase of the NBD/HSP70 family, may contain an N-terminal HTH domain</fullName>
    </submittedName>
</protein>
<gene>
    <name evidence="3" type="ORF">SAMN06297387_102154</name>
</gene>